<evidence type="ECO:0000313" key="3">
    <source>
        <dbReference type="EMBL" id="GJT59450.1"/>
    </source>
</evidence>
<reference evidence="3" key="1">
    <citation type="journal article" date="2022" name="Int. J. Mol. Sci.">
        <title>Draft Genome of Tanacetum Coccineum: Genomic Comparison of Closely Related Tanacetum-Family Plants.</title>
        <authorList>
            <person name="Yamashiro T."/>
            <person name="Shiraishi A."/>
            <person name="Nakayama K."/>
            <person name="Satake H."/>
        </authorList>
    </citation>
    <scope>NUCLEOTIDE SEQUENCE</scope>
</reference>
<proteinExistence type="predicted"/>
<reference evidence="3" key="2">
    <citation type="submission" date="2022-01" db="EMBL/GenBank/DDBJ databases">
        <authorList>
            <person name="Yamashiro T."/>
            <person name="Shiraishi A."/>
            <person name="Satake H."/>
            <person name="Nakayama K."/>
        </authorList>
    </citation>
    <scope>NUCLEOTIDE SEQUENCE</scope>
</reference>
<keyword evidence="4" id="KW-1185">Reference proteome</keyword>
<dbReference type="Proteomes" id="UP001151760">
    <property type="component" value="Unassembled WGS sequence"/>
</dbReference>
<comment type="caution">
    <text evidence="3">The sequence shown here is derived from an EMBL/GenBank/DDBJ whole genome shotgun (WGS) entry which is preliminary data.</text>
</comment>
<keyword evidence="1" id="KW-0175">Coiled coil</keyword>
<feature type="region of interest" description="Disordered" evidence="2">
    <location>
        <begin position="335"/>
        <end position="461"/>
    </location>
</feature>
<evidence type="ECO:0000313" key="4">
    <source>
        <dbReference type="Proteomes" id="UP001151760"/>
    </source>
</evidence>
<feature type="compositionally biased region" description="Polar residues" evidence="2">
    <location>
        <begin position="347"/>
        <end position="356"/>
    </location>
</feature>
<name>A0ABQ5F850_9ASTR</name>
<feature type="compositionally biased region" description="Basic and acidic residues" evidence="2">
    <location>
        <begin position="357"/>
        <end position="420"/>
    </location>
</feature>
<protein>
    <submittedName>
        <fullName evidence="3">Uncharacterized protein</fullName>
    </submittedName>
</protein>
<dbReference type="EMBL" id="BQNB010017111">
    <property type="protein sequence ID" value="GJT59450.1"/>
    <property type="molecule type" value="Genomic_DNA"/>
</dbReference>
<sequence length="820" mass="93826">MAVLESCPKHNMVAYLEKTDGNTEFHEIISFLTRSSIHYALTVSPVVSTTFVEQFWMSAKSKIINNVRYITAKVAGKPVSISEASIRSDLLFDDADGIDSLPNQAIFDAIHLMGFISIFLDKQLKNVPVPLGHFPINALTSKVFSFMVKKGKHFSGNITPLFDSMLVQPTEDEGDTLERQTEPQPTPSPPHLSADQHETQTDPSPRPSPTTHIPDSIPEGSGGNHGGQSSSDRSLSENKGGMILQSVYDLCISLCTQVTDQAKQIKHLKAQIKKLTKKANPVITYHKAWMKSGRKPTKAEPMVHKNPVFDELDDDTMEIEDAQDVGRTSYMVHEEKESVEKGVSTEDPLSTAQSKVSTDKPEDSTDRPDEGTDKPKVSTDKEDRPDEGIVDQNKEENKEKIKEKEKGVELKDVEETERPRSTSTRSLLTLKPLPKIDPKDKGKKMIEEEDESDTDSEDITKAEKKFKQLARMKRWLERSKRIGKQEKKLNADKILAEKLQEEEREMYTIEQRAKFLHDTIAAQRSFLAQQRSEAIRNKPPSRNQLRNQMMTYLKHVGGKKHSDLKTKSFEEIKALYDKIKRSDDSFIAIGSAEDEKVIKEMNEQVAEASKKRVNKDDSFKGEIKEEEGTRKRKLGIRKKMKSKKRKFTSKDHEELRLCLTIVSDEDKEVDYEILDKKYPIIEWRSEYLTTKPQYDETKEVEDVYLNVVIRSNRQRRYFSTLMAVLSILDRDDICAIYQLVMNRYQDETPEGFDKILWGDLIIMFNQKNKYPLKKEVLSQLLKLKLETKEGSPMALELIRFVKKQIAELESKDSDGDKKDL</sequence>
<evidence type="ECO:0000256" key="2">
    <source>
        <dbReference type="SAM" id="MobiDB-lite"/>
    </source>
</evidence>
<feature type="compositionally biased region" description="Basic and acidic residues" evidence="2">
    <location>
        <begin position="335"/>
        <end position="344"/>
    </location>
</feature>
<feature type="coiled-coil region" evidence="1">
    <location>
        <begin position="591"/>
        <end position="618"/>
    </location>
</feature>
<feature type="region of interest" description="Disordered" evidence="2">
    <location>
        <begin position="171"/>
        <end position="237"/>
    </location>
</feature>
<gene>
    <name evidence="3" type="ORF">Tco_1002983</name>
</gene>
<accession>A0ABQ5F850</accession>
<evidence type="ECO:0000256" key="1">
    <source>
        <dbReference type="SAM" id="Coils"/>
    </source>
</evidence>
<feature type="compositionally biased region" description="Basic and acidic residues" evidence="2">
    <location>
        <begin position="434"/>
        <end position="446"/>
    </location>
</feature>
<feature type="compositionally biased region" description="Acidic residues" evidence="2">
    <location>
        <begin position="447"/>
        <end position="457"/>
    </location>
</feature>
<organism evidence="3 4">
    <name type="scientific">Tanacetum coccineum</name>
    <dbReference type="NCBI Taxonomy" id="301880"/>
    <lineage>
        <taxon>Eukaryota</taxon>
        <taxon>Viridiplantae</taxon>
        <taxon>Streptophyta</taxon>
        <taxon>Embryophyta</taxon>
        <taxon>Tracheophyta</taxon>
        <taxon>Spermatophyta</taxon>
        <taxon>Magnoliopsida</taxon>
        <taxon>eudicotyledons</taxon>
        <taxon>Gunneridae</taxon>
        <taxon>Pentapetalae</taxon>
        <taxon>asterids</taxon>
        <taxon>campanulids</taxon>
        <taxon>Asterales</taxon>
        <taxon>Asteraceae</taxon>
        <taxon>Asteroideae</taxon>
        <taxon>Anthemideae</taxon>
        <taxon>Anthemidinae</taxon>
        <taxon>Tanacetum</taxon>
    </lineage>
</organism>